<reference evidence="3" key="1">
    <citation type="journal article" date="2019" name="Int. J. Syst. Evol. Microbiol.">
        <title>The Global Catalogue of Microorganisms (GCM) 10K type strain sequencing project: providing services to taxonomists for standard genome sequencing and annotation.</title>
        <authorList>
            <consortium name="The Broad Institute Genomics Platform"/>
            <consortium name="The Broad Institute Genome Sequencing Center for Infectious Disease"/>
            <person name="Wu L."/>
            <person name="Ma J."/>
        </authorList>
    </citation>
    <scope>NUCLEOTIDE SEQUENCE [LARGE SCALE GENOMIC DNA]</scope>
    <source>
        <strain evidence="3">KCTC 23298</strain>
    </source>
</reference>
<dbReference type="EMBL" id="BMYI01000052">
    <property type="protein sequence ID" value="GHC42098.1"/>
    <property type="molecule type" value="Genomic_DNA"/>
</dbReference>
<evidence type="ECO:0000313" key="3">
    <source>
        <dbReference type="Proteomes" id="UP000658305"/>
    </source>
</evidence>
<evidence type="ECO:0000313" key="2">
    <source>
        <dbReference type="EMBL" id="GHC42098.1"/>
    </source>
</evidence>
<dbReference type="PROSITE" id="PS50206">
    <property type="entry name" value="RHODANESE_3"/>
    <property type="match status" value="1"/>
</dbReference>
<sequence>MSVNHDAMEVLIRDGLREFSAPGKVADQRIKPRLAGHLQEQGFEVDVEDRNLFLKGGMPAWRDKETGGIVPTSGRRRIDLVVRSEGNVVALIETESDLNDLRETGISRRSGHYDVFSIARRSDGNTYFDSYKSLERMASAAFYAGGGTPRALELVTSEAPQDHNPLGLGLFLVCGNTRSKDRRILEPRLEALNARLISLNVRG</sequence>
<dbReference type="Proteomes" id="UP000658305">
    <property type="component" value="Unassembled WGS sequence"/>
</dbReference>
<name>A0ABQ3FTY8_9RHOB</name>
<dbReference type="InterPro" id="IPR001763">
    <property type="entry name" value="Rhodanese-like_dom"/>
</dbReference>
<evidence type="ECO:0000259" key="1">
    <source>
        <dbReference type="PROSITE" id="PS50206"/>
    </source>
</evidence>
<accession>A0ABQ3FTY8</accession>
<comment type="caution">
    <text evidence="2">The sequence shown here is derived from an EMBL/GenBank/DDBJ whole genome shotgun (WGS) entry which is preliminary data.</text>
</comment>
<gene>
    <name evidence="2" type="ORF">GCM10007291_49960</name>
</gene>
<proteinExistence type="predicted"/>
<protein>
    <recommendedName>
        <fullName evidence="1">Rhodanese domain-containing protein</fullName>
    </recommendedName>
</protein>
<dbReference type="RefSeq" id="WP_189383125.1">
    <property type="nucleotide sequence ID" value="NZ_BMYI01000052.1"/>
</dbReference>
<feature type="domain" description="Rhodanese" evidence="1">
    <location>
        <begin position="32"/>
        <end position="66"/>
    </location>
</feature>
<organism evidence="2 3">
    <name type="scientific">Gemmobacter nanjingensis</name>
    <dbReference type="NCBI Taxonomy" id="488454"/>
    <lineage>
        <taxon>Bacteria</taxon>
        <taxon>Pseudomonadati</taxon>
        <taxon>Pseudomonadota</taxon>
        <taxon>Alphaproteobacteria</taxon>
        <taxon>Rhodobacterales</taxon>
        <taxon>Paracoccaceae</taxon>
        <taxon>Gemmobacter</taxon>
    </lineage>
</organism>
<keyword evidence="3" id="KW-1185">Reference proteome</keyword>